<dbReference type="Pfam" id="PF05833">
    <property type="entry name" value="NFACT_N"/>
    <property type="match status" value="1"/>
</dbReference>
<dbReference type="Proteomes" id="UP001491310">
    <property type="component" value="Unassembled WGS sequence"/>
</dbReference>
<evidence type="ECO:0000256" key="2">
    <source>
        <dbReference type="ARBA" id="ARBA00008318"/>
    </source>
</evidence>
<reference evidence="9 10" key="1">
    <citation type="journal article" date="2024" name="Nat. Commun.">
        <title>Phylogenomics reveals the evolutionary origins of lichenization in chlorophyte algae.</title>
        <authorList>
            <person name="Puginier C."/>
            <person name="Libourel C."/>
            <person name="Otte J."/>
            <person name="Skaloud P."/>
            <person name="Haon M."/>
            <person name="Grisel S."/>
            <person name="Petersen M."/>
            <person name="Berrin J.G."/>
            <person name="Delaux P.M."/>
            <person name="Dal Grande F."/>
            <person name="Keller J."/>
        </authorList>
    </citation>
    <scope>NUCLEOTIDE SEQUENCE [LARGE SCALE GENOMIC DNA]</scope>
    <source>
        <strain evidence="9 10">SAG 216-7</strain>
    </source>
</reference>
<name>A0ABR2YYP9_9CHLO</name>
<dbReference type="InterPro" id="IPR021846">
    <property type="entry name" value="NFACT-C"/>
</dbReference>
<protein>
    <recommendedName>
        <fullName evidence="11">DUF814-domain-containing protein</fullName>
    </recommendedName>
</protein>
<accession>A0ABR2YYP9</accession>
<feature type="domain" description="NFACT protein C-terminal" evidence="8">
    <location>
        <begin position="1056"/>
        <end position="1139"/>
    </location>
</feature>
<dbReference type="Pfam" id="PF05670">
    <property type="entry name" value="NFACT-R_1"/>
    <property type="match status" value="1"/>
</dbReference>
<feature type="region of interest" description="Disordered" evidence="6">
    <location>
        <begin position="678"/>
        <end position="710"/>
    </location>
</feature>
<dbReference type="Pfam" id="PF11923">
    <property type="entry name" value="NFACT-C"/>
    <property type="match status" value="1"/>
</dbReference>
<evidence type="ECO:0008006" key="11">
    <source>
        <dbReference type="Google" id="ProtNLM"/>
    </source>
</evidence>
<feature type="compositionally biased region" description="Low complexity" evidence="6">
    <location>
        <begin position="694"/>
        <end position="709"/>
    </location>
</feature>
<evidence type="ECO:0000256" key="6">
    <source>
        <dbReference type="SAM" id="MobiDB-lite"/>
    </source>
</evidence>
<feature type="compositionally biased region" description="Basic and acidic residues" evidence="6">
    <location>
        <begin position="984"/>
        <end position="993"/>
    </location>
</feature>
<keyword evidence="3" id="KW-0963">Cytoplasm</keyword>
<feature type="compositionally biased region" description="Basic residues" evidence="6">
    <location>
        <begin position="903"/>
        <end position="913"/>
    </location>
</feature>
<feature type="domain" description="NFACT RNA-binding" evidence="7">
    <location>
        <begin position="532"/>
        <end position="643"/>
    </location>
</feature>
<evidence type="ECO:0000256" key="5">
    <source>
        <dbReference type="SAM" id="Coils"/>
    </source>
</evidence>
<feature type="compositionally biased region" description="Low complexity" evidence="6">
    <location>
        <begin position="820"/>
        <end position="829"/>
    </location>
</feature>
<comment type="caution">
    <text evidence="9">The sequence shown here is derived from an EMBL/GenBank/DDBJ whole genome shotgun (WGS) entry which is preliminary data.</text>
</comment>
<keyword evidence="4 5" id="KW-0175">Coiled coil</keyword>
<feature type="compositionally biased region" description="Basic residues" evidence="6">
    <location>
        <begin position="833"/>
        <end position="849"/>
    </location>
</feature>
<proteinExistence type="inferred from homology"/>
<evidence type="ECO:0000256" key="3">
    <source>
        <dbReference type="ARBA" id="ARBA00022490"/>
    </source>
</evidence>
<feature type="region of interest" description="Disordered" evidence="6">
    <location>
        <begin position="254"/>
        <end position="280"/>
    </location>
</feature>
<feature type="coiled-coil region" evidence="5">
    <location>
        <begin position="353"/>
        <end position="380"/>
    </location>
</feature>
<feature type="compositionally biased region" description="Basic and acidic residues" evidence="6">
    <location>
        <begin position="850"/>
        <end position="866"/>
    </location>
</feature>
<feature type="compositionally biased region" description="Polar residues" evidence="6">
    <location>
        <begin position="777"/>
        <end position="793"/>
    </location>
</feature>
<organism evidence="9 10">
    <name type="scientific">Coccomyxa subellipsoidea</name>
    <dbReference type="NCBI Taxonomy" id="248742"/>
    <lineage>
        <taxon>Eukaryota</taxon>
        <taxon>Viridiplantae</taxon>
        <taxon>Chlorophyta</taxon>
        <taxon>core chlorophytes</taxon>
        <taxon>Trebouxiophyceae</taxon>
        <taxon>Trebouxiophyceae incertae sedis</taxon>
        <taxon>Coccomyxaceae</taxon>
        <taxon>Coccomyxa</taxon>
    </lineage>
</organism>
<feature type="compositionally biased region" description="Basic and acidic residues" evidence="6">
    <location>
        <begin position="935"/>
        <end position="945"/>
    </location>
</feature>
<feature type="compositionally biased region" description="Low complexity" evidence="6">
    <location>
        <begin position="867"/>
        <end position="876"/>
    </location>
</feature>
<dbReference type="PANTHER" id="PTHR15239">
    <property type="entry name" value="NUCLEAR EXPORT MEDIATOR FACTOR NEMF"/>
    <property type="match status" value="1"/>
</dbReference>
<evidence type="ECO:0000313" key="9">
    <source>
        <dbReference type="EMBL" id="KAK9917017.1"/>
    </source>
</evidence>
<dbReference type="InterPro" id="IPR051608">
    <property type="entry name" value="RQC_Subunit_NEMF"/>
</dbReference>
<evidence type="ECO:0000256" key="1">
    <source>
        <dbReference type="ARBA" id="ARBA00004496"/>
    </source>
</evidence>
<feature type="region of interest" description="Disordered" evidence="6">
    <location>
        <begin position="726"/>
        <end position="758"/>
    </location>
</feature>
<comment type="similarity">
    <text evidence="2">Belongs to the NEMF family.</text>
</comment>
<feature type="compositionally biased region" description="Polar residues" evidence="6">
    <location>
        <begin position="265"/>
        <end position="277"/>
    </location>
</feature>
<evidence type="ECO:0000256" key="4">
    <source>
        <dbReference type="ARBA" id="ARBA00023054"/>
    </source>
</evidence>
<evidence type="ECO:0000259" key="7">
    <source>
        <dbReference type="Pfam" id="PF05670"/>
    </source>
</evidence>
<sequence length="1289" mass="139447">MVKQRMSTADVAGEVACLRQSVLGMRVANIYDVNAKTYIIKLSKSGEEGEKALLVLESGVRFHTTQYLKEKADTPSNFTLKLRKHLRTRRLDDVRQLGVDRVVDFSFGTGEACYHLILELYAQGNVILADANYVILTLLRSHRDDDKGLAIMARHSYPVHSIRLRTALTHAQLDAALTSAEDKQTLRGALASVVPYGPALSEHCILLAELRPTRKVKAEPLSEAERASLLGGVRQWEAWLDNCETSAPEGFISLKRPGSKVASGTKEQSPSLATNGSEAPDASGKGVIYDSFDPLILQQNAGQEFLSFPTYNAALDEFYAKVEGQKADQARLQAEQAALSKLDRIRIDQTGRAEALDREAKDAEAKAQLIESNADAVDQAINAVRVALAQGLSWAELERLIKDEAAAGNQVAGLVHALHLDRNAVTLVLPDWIAAADRDADLDGGDVDDADSDDEDGNVPTALVEVDLDLNAQQNARMWHSDRKARSAKQAKTLDANKRALAEADKKVQVQLSKVKAVAAVQQLRKPAWFEKFNWFVTSENYLVVSGRDAQQNELLVKRYMRKDDLYVHAELHGASTNIIRNHNPDRPVPPNSVSQAGAACVCRSQAWDAKIVTSAWWVHANQVSKSAPSGEYLPTGSFMIRGRKNFLPPHPLIMGLTFLFKLDESCIAGHLGERAAKSADDEDGQSQGLPEQDASAAASTADDGAASAPGIAVENMDEGKEIGEDAEVDDSEGTPSEQARDDAAEDAAAEGNRESTSQLEAFLDAAADPLRARRASGSQTGSALTGRGSQISAVGPVDRYGLGSAPGHAEEDGDEETGRGTADARAGANAGGRRHLSAKERKVMKKGAPKAEEAAEPKQASRAEPEQAPLASALAAERERRAAKAQAAAEAAAATAAAALARGKRGKAKKAKEKYANQDDEDRQLALQFLAPAGEKKDKKEKREARKARKKGGAAGDGNAAIDRLPTAEELVAAGARLGPRAAAEEAQRRSQQEAAAEAAREVASGSDGGTSSEDEQEGDDDLQERLKGHDSAEAKEIAAILAEEKVELVPEEDKEKLHELDSLTGQPRPDDILLYAIPMCAPYSALQSYKLKVKLTPGTQRKGRAGRQAVELLSRAADIGGREKELLKAIPEMECAAGVRSDFSGNWRKDKGASQMDCYAKQLDLLQLQGVQKNLAQKLINGLQIQQNDEVMRVQFSVDKVPFYKHTEEFRLGQTVSMSRRDKKSGKQHAVLRAVPEGVQVDIKLDPPFSGNILETYSCPEEGVLRVESITQANGQTEKCIQVYRRQ</sequence>
<feature type="region of interest" description="Disordered" evidence="6">
    <location>
        <begin position="980"/>
        <end position="1024"/>
    </location>
</feature>
<keyword evidence="10" id="KW-1185">Reference proteome</keyword>
<dbReference type="Gene3D" id="2.30.310.10">
    <property type="entry name" value="ibrinogen binding protein from staphylococcus aureus domain"/>
    <property type="match status" value="1"/>
</dbReference>
<dbReference type="EMBL" id="JALJOT010000002">
    <property type="protein sequence ID" value="KAK9917017.1"/>
    <property type="molecule type" value="Genomic_DNA"/>
</dbReference>
<comment type="subcellular location">
    <subcellularLocation>
        <location evidence="1">Cytoplasm</location>
    </subcellularLocation>
</comment>
<evidence type="ECO:0000259" key="8">
    <source>
        <dbReference type="Pfam" id="PF11923"/>
    </source>
</evidence>
<dbReference type="InterPro" id="IPR008532">
    <property type="entry name" value="NFACT_RNA-bd"/>
</dbReference>
<feature type="compositionally biased region" description="Low complexity" evidence="6">
    <location>
        <begin position="885"/>
        <end position="902"/>
    </location>
</feature>
<feature type="compositionally biased region" description="Acidic residues" evidence="6">
    <location>
        <begin position="1014"/>
        <end position="1024"/>
    </location>
</feature>
<feature type="region of interest" description="Disordered" evidence="6">
    <location>
        <begin position="771"/>
        <end position="964"/>
    </location>
</feature>
<gene>
    <name evidence="9" type="ORF">WJX75_000012</name>
</gene>
<evidence type="ECO:0000313" key="10">
    <source>
        <dbReference type="Proteomes" id="UP001491310"/>
    </source>
</evidence>
<dbReference type="PANTHER" id="PTHR15239:SF6">
    <property type="entry name" value="RIBOSOME QUALITY CONTROL COMPLEX SUBUNIT NEMF"/>
    <property type="match status" value="1"/>
</dbReference>